<dbReference type="Gene3D" id="3.40.390.10">
    <property type="entry name" value="Collagenase (Catalytic Domain)"/>
    <property type="match status" value="1"/>
</dbReference>
<evidence type="ECO:0000256" key="1">
    <source>
        <dbReference type="ARBA" id="ARBA00022670"/>
    </source>
</evidence>
<keyword evidence="8" id="KW-1185">Reference proteome</keyword>
<dbReference type="SUPFAM" id="SSF55486">
    <property type="entry name" value="Metalloproteases ('zincins'), catalytic domain"/>
    <property type="match status" value="1"/>
</dbReference>
<dbReference type="OrthoDB" id="2148705at2"/>
<proteinExistence type="predicted"/>
<dbReference type="GO" id="GO:0004222">
    <property type="term" value="F:metalloendopeptidase activity"/>
    <property type="evidence" value="ECO:0007669"/>
    <property type="project" value="InterPro"/>
</dbReference>
<evidence type="ECO:0000256" key="5">
    <source>
        <dbReference type="SAM" id="Phobius"/>
    </source>
</evidence>
<organism evidence="7 8">
    <name type="scientific">Secundilactobacillus silagei JCM 19001</name>
    <dbReference type="NCBI Taxonomy" id="1302250"/>
    <lineage>
        <taxon>Bacteria</taxon>
        <taxon>Bacillati</taxon>
        <taxon>Bacillota</taxon>
        <taxon>Bacilli</taxon>
        <taxon>Lactobacillales</taxon>
        <taxon>Lactobacillaceae</taxon>
        <taxon>Secundilactobacillus</taxon>
    </lineage>
</organism>
<accession>A0A1Z5IJV4</accession>
<keyword evidence="2" id="KW-0479">Metal-binding</keyword>
<keyword evidence="3" id="KW-0378">Hydrolase</keyword>
<evidence type="ECO:0000256" key="2">
    <source>
        <dbReference type="ARBA" id="ARBA00022723"/>
    </source>
</evidence>
<evidence type="ECO:0000256" key="4">
    <source>
        <dbReference type="ARBA" id="ARBA00022833"/>
    </source>
</evidence>
<feature type="transmembrane region" description="Helical" evidence="5">
    <location>
        <begin position="12"/>
        <end position="30"/>
    </location>
</feature>
<dbReference type="STRING" id="1302250.GCA_001313225_02629"/>
<protein>
    <submittedName>
        <fullName evidence="7">Peptidase M10</fullName>
    </submittedName>
</protein>
<keyword evidence="5" id="KW-0812">Transmembrane</keyword>
<keyword evidence="5" id="KW-1133">Transmembrane helix</keyword>
<evidence type="ECO:0000259" key="6">
    <source>
        <dbReference type="Pfam" id="PF00413"/>
    </source>
</evidence>
<dbReference type="GO" id="GO:0008270">
    <property type="term" value="F:zinc ion binding"/>
    <property type="evidence" value="ECO:0007669"/>
    <property type="project" value="InterPro"/>
</dbReference>
<evidence type="ECO:0000313" key="8">
    <source>
        <dbReference type="Proteomes" id="UP000198402"/>
    </source>
</evidence>
<dbReference type="Proteomes" id="UP000198402">
    <property type="component" value="Unassembled WGS sequence"/>
</dbReference>
<gene>
    <name evidence="7" type="ORF">IWT126_02118</name>
</gene>
<dbReference type="InterPro" id="IPR024079">
    <property type="entry name" value="MetalloPept_cat_dom_sf"/>
</dbReference>
<dbReference type="InterPro" id="IPR001818">
    <property type="entry name" value="Pept_M10_metallopeptidase"/>
</dbReference>
<sequence length="242" mass="26656">MKKTKDGFIHYVLSMAAIVILTTMLGFGFLSHSIRAQTISATPYSSYRYESPSATIQVKTTSTKSIWDAAIKKWNATHAFDFKLVSTGGTIQADSFSSLAPAYSTIAGITYSNYTGTQLLSAQTRLNTGILNKYRYTNAEKTNVAEHELGHTMGLLHNPSQKSVMYYKNRYLSIQPVDIAAVEKDYHTLIANDTTTNAPILQQTFFEPIVPKKAVLQADSVNAFCQVKTVSDFTAVDTARPA</sequence>
<dbReference type="Pfam" id="PF00413">
    <property type="entry name" value="Peptidase_M10"/>
    <property type="match status" value="1"/>
</dbReference>
<dbReference type="GO" id="GO:0006508">
    <property type="term" value="P:proteolysis"/>
    <property type="evidence" value="ECO:0007669"/>
    <property type="project" value="UniProtKB-KW"/>
</dbReference>
<dbReference type="RefSeq" id="WP_089137155.1">
    <property type="nucleotide sequence ID" value="NZ_BCMG01000012.1"/>
</dbReference>
<comment type="caution">
    <text evidence="7">The sequence shown here is derived from an EMBL/GenBank/DDBJ whole genome shotgun (WGS) entry which is preliminary data.</text>
</comment>
<keyword evidence="4" id="KW-0862">Zinc</keyword>
<evidence type="ECO:0000256" key="3">
    <source>
        <dbReference type="ARBA" id="ARBA00022801"/>
    </source>
</evidence>
<dbReference type="AlphaFoldDB" id="A0A1Z5IJV4"/>
<name>A0A1Z5IJV4_9LACO</name>
<reference evidence="7 8" key="1">
    <citation type="submission" date="2015-11" db="EMBL/GenBank/DDBJ databases">
        <title>Draft genome sequences of new species of the genus Lactobacillus isolated from orchardgrass silage.</title>
        <authorList>
            <person name="Tohno M."/>
            <person name="Tanizawa Y."/>
            <person name="Arita M."/>
        </authorList>
    </citation>
    <scope>NUCLEOTIDE SEQUENCE [LARGE SCALE GENOMIC DNA]</scope>
    <source>
        <strain evidence="7 8">IWT126</strain>
    </source>
</reference>
<keyword evidence="5" id="KW-0472">Membrane</keyword>
<feature type="domain" description="Peptidase M10 metallopeptidase" evidence="6">
    <location>
        <begin position="136"/>
        <end position="186"/>
    </location>
</feature>
<keyword evidence="1" id="KW-0645">Protease</keyword>
<dbReference type="GO" id="GO:0031012">
    <property type="term" value="C:extracellular matrix"/>
    <property type="evidence" value="ECO:0007669"/>
    <property type="project" value="InterPro"/>
</dbReference>
<dbReference type="EMBL" id="BCMG01000012">
    <property type="protein sequence ID" value="GAX02054.1"/>
    <property type="molecule type" value="Genomic_DNA"/>
</dbReference>
<evidence type="ECO:0000313" key="7">
    <source>
        <dbReference type="EMBL" id="GAX02054.1"/>
    </source>
</evidence>